<dbReference type="InterPro" id="IPR029063">
    <property type="entry name" value="SAM-dependent_MTases_sf"/>
</dbReference>
<name>A0A1P8WN10_9PLAN</name>
<dbReference type="GO" id="GO:0008757">
    <property type="term" value="F:S-adenosylmethionine-dependent methyltransferase activity"/>
    <property type="evidence" value="ECO:0007669"/>
    <property type="project" value="InterPro"/>
</dbReference>
<accession>A0A1P8WN10</accession>
<dbReference type="STRING" id="1891926.Fuma_05114"/>
<dbReference type="Pfam" id="PF08241">
    <property type="entry name" value="Methyltransf_11"/>
    <property type="match status" value="1"/>
</dbReference>
<dbReference type="InterPro" id="IPR013216">
    <property type="entry name" value="Methyltransf_11"/>
</dbReference>
<dbReference type="EMBL" id="CP017641">
    <property type="protein sequence ID" value="APZ95456.1"/>
    <property type="molecule type" value="Genomic_DNA"/>
</dbReference>
<reference evidence="2 3" key="1">
    <citation type="journal article" date="2016" name="Front. Microbiol.">
        <title>Fuerstia marisgermanicae gen. nov., sp. nov., an Unusual Member of the Phylum Planctomycetes from the German Wadden Sea.</title>
        <authorList>
            <person name="Kohn T."/>
            <person name="Heuer A."/>
            <person name="Jogler M."/>
            <person name="Vollmers J."/>
            <person name="Boedeker C."/>
            <person name="Bunk B."/>
            <person name="Rast P."/>
            <person name="Borchert D."/>
            <person name="Glockner I."/>
            <person name="Freese H.M."/>
            <person name="Klenk H.P."/>
            <person name="Overmann J."/>
            <person name="Kaster A.K."/>
            <person name="Rohde M."/>
            <person name="Wiegand S."/>
            <person name="Jogler C."/>
        </authorList>
    </citation>
    <scope>NUCLEOTIDE SEQUENCE [LARGE SCALE GENOMIC DNA]</scope>
    <source>
        <strain evidence="2 3">NH11</strain>
    </source>
</reference>
<dbReference type="SUPFAM" id="SSF53335">
    <property type="entry name" value="S-adenosyl-L-methionine-dependent methyltransferases"/>
    <property type="match status" value="1"/>
</dbReference>
<sequence>MSIRSAIKNRITPSALKALQNVNYELHLAQVRMANRLFPYRILKRRQLVRQSGIKLHWGCGPRHLDGWLNVDGWASPATDYVHDLRNRLPLADNSVELIFTEHVLEHIEFNKARDVLADFYRVMQPCGRIRIVIPGLAQCCTAYASGEREWFRRIDGPCMSTGMGFNRVFFAHFHRFIYDFETLAIIMREAGFSEVRECVHGGSSDERLRLETDDESRQLVSLYVEAVK</sequence>
<gene>
    <name evidence="2" type="ORF">Fuma_05114</name>
</gene>
<feature type="domain" description="Methyltransferase type 11" evidence="1">
    <location>
        <begin position="81"/>
        <end position="130"/>
    </location>
</feature>
<dbReference type="Proteomes" id="UP000187735">
    <property type="component" value="Chromosome"/>
</dbReference>
<evidence type="ECO:0000313" key="2">
    <source>
        <dbReference type="EMBL" id="APZ95456.1"/>
    </source>
</evidence>
<organism evidence="2 3">
    <name type="scientific">Fuerstiella marisgermanici</name>
    <dbReference type="NCBI Taxonomy" id="1891926"/>
    <lineage>
        <taxon>Bacteria</taxon>
        <taxon>Pseudomonadati</taxon>
        <taxon>Planctomycetota</taxon>
        <taxon>Planctomycetia</taxon>
        <taxon>Planctomycetales</taxon>
        <taxon>Planctomycetaceae</taxon>
        <taxon>Fuerstiella</taxon>
    </lineage>
</organism>
<dbReference type="GO" id="GO:0032259">
    <property type="term" value="P:methylation"/>
    <property type="evidence" value="ECO:0007669"/>
    <property type="project" value="UniProtKB-KW"/>
</dbReference>
<dbReference type="AlphaFoldDB" id="A0A1P8WN10"/>
<dbReference type="RefSeq" id="WP_145944378.1">
    <property type="nucleotide sequence ID" value="NZ_CP017641.1"/>
</dbReference>
<dbReference type="KEGG" id="fmr:Fuma_05114"/>
<dbReference type="OrthoDB" id="282790at2"/>
<keyword evidence="2" id="KW-0489">Methyltransferase</keyword>
<protein>
    <submittedName>
        <fullName evidence="2">Methyltransferase domain protein</fullName>
    </submittedName>
</protein>
<proteinExistence type="predicted"/>
<keyword evidence="2" id="KW-0808">Transferase</keyword>
<evidence type="ECO:0000259" key="1">
    <source>
        <dbReference type="Pfam" id="PF08241"/>
    </source>
</evidence>
<keyword evidence="3" id="KW-1185">Reference proteome</keyword>
<dbReference type="Gene3D" id="3.40.50.150">
    <property type="entry name" value="Vaccinia Virus protein VP39"/>
    <property type="match status" value="1"/>
</dbReference>
<evidence type="ECO:0000313" key="3">
    <source>
        <dbReference type="Proteomes" id="UP000187735"/>
    </source>
</evidence>